<keyword evidence="2" id="KW-1133">Transmembrane helix</keyword>
<protein>
    <submittedName>
        <fullName evidence="3">Uncharacterized protein</fullName>
    </submittedName>
</protein>
<feature type="transmembrane region" description="Helical" evidence="2">
    <location>
        <begin position="117"/>
        <end position="139"/>
    </location>
</feature>
<proteinExistence type="predicted"/>
<feature type="region of interest" description="Disordered" evidence="1">
    <location>
        <begin position="53"/>
        <end position="94"/>
    </location>
</feature>
<keyword evidence="4" id="KW-1185">Reference proteome</keyword>
<reference evidence="3 4" key="1">
    <citation type="submission" date="2020-08" db="EMBL/GenBank/DDBJ databases">
        <title>Description of Clavibacter zhangzhiyonge sp. nov., a phytopathogenic actinobacterium isolated from barley seeds, causing leaf brown spot and decline.</title>
        <authorList>
            <person name="Tian Q."/>
            <person name="Chuan J."/>
            <person name="Zhao W."/>
            <person name="Li X."/>
        </authorList>
    </citation>
    <scope>NUCLEOTIDE SEQUENCE [LARGE SCALE GENOMIC DNA]</scope>
    <source>
        <strain evidence="3 4">DM1</strain>
    </source>
</reference>
<name>A0A7L7Z053_9MICO</name>
<evidence type="ECO:0000313" key="3">
    <source>
        <dbReference type="EMBL" id="QOD43100.1"/>
    </source>
</evidence>
<sequence length="155" mass="15857">MRRRMGAPRIGLIVLTLVGIALASAGLATAVTMSVSAPVQARADLAILAGEDPAQTARTPTGAGAPDAADPDPAASEAWKPMPVDDGRARSTTDLTDGAASRVTVDVLGMAVSPGQAGAVVAVILSLPLVIAVAVLVAAPRPRRWWRRVTRRRPG</sequence>
<evidence type="ECO:0000256" key="2">
    <source>
        <dbReference type="SAM" id="Phobius"/>
    </source>
</evidence>
<organism evidence="3 4">
    <name type="scientific">Clavibacter zhangzhiyongii</name>
    <dbReference type="NCBI Taxonomy" id="2768071"/>
    <lineage>
        <taxon>Bacteria</taxon>
        <taxon>Bacillati</taxon>
        <taxon>Actinomycetota</taxon>
        <taxon>Actinomycetes</taxon>
        <taxon>Micrococcales</taxon>
        <taxon>Microbacteriaceae</taxon>
        <taxon>Clavibacter</taxon>
    </lineage>
</organism>
<evidence type="ECO:0000313" key="4">
    <source>
        <dbReference type="Proteomes" id="UP000516660"/>
    </source>
</evidence>
<gene>
    <name evidence="3" type="ORF">H9X71_10815</name>
</gene>
<feature type="compositionally biased region" description="Low complexity" evidence="1">
    <location>
        <begin position="53"/>
        <end position="75"/>
    </location>
</feature>
<dbReference type="Proteomes" id="UP000516660">
    <property type="component" value="Chromosome"/>
</dbReference>
<dbReference type="KEGG" id="czh:H9X71_10815"/>
<dbReference type="RefSeq" id="WP_191147100.1">
    <property type="nucleotide sequence ID" value="NZ_CP061274.1"/>
</dbReference>
<dbReference type="EMBL" id="CP061274">
    <property type="protein sequence ID" value="QOD43100.1"/>
    <property type="molecule type" value="Genomic_DNA"/>
</dbReference>
<accession>A0A7L7Z053</accession>
<keyword evidence="2" id="KW-0812">Transmembrane</keyword>
<dbReference type="AlphaFoldDB" id="A0A7L7Z053"/>
<keyword evidence="2" id="KW-0472">Membrane</keyword>
<evidence type="ECO:0000256" key="1">
    <source>
        <dbReference type="SAM" id="MobiDB-lite"/>
    </source>
</evidence>